<dbReference type="PANTHER" id="PTHR12616:SF8">
    <property type="entry name" value="VACUOLAR PROTEIN SORTING-ASSOCIATED PROTEIN 8 HOMOLOG"/>
    <property type="match status" value="1"/>
</dbReference>
<name>A0A7E5VQ46_TRINI</name>
<gene>
    <name evidence="3 4" type="primary">LOC113495712</name>
</gene>
<feature type="compositionally biased region" description="Low complexity" evidence="1">
    <location>
        <begin position="1106"/>
        <end position="1116"/>
    </location>
</feature>
<accession>A0A7E5VQ46</accession>
<evidence type="ECO:0000313" key="3">
    <source>
        <dbReference type="RefSeq" id="XP_026730411.1"/>
    </source>
</evidence>
<evidence type="ECO:0000313" key="2">
    <source>
        <dbReference type="Proteomes" id="UP000322000"/>
    </source>
</evidence>
<dbReference type="Proteomes" id="UP000322000">
    <property type="component" value="Chromosome 1"/>
</dbReference>
<sequence length="1144" mass="123177">MDLLKTPSIQSLLDSDLESVESLQYLDIEELDEVEYALPTSEAPTLAEVLSTEEEEIKNKEQKHDEPTICSALQADFLQGVSQQILQAQERSSAGAATALSVGTEAKLTVGTAHGHLLSFHEQTLRWVCDSNIDRGAVSCLSYNQDCTRLLAGYARGLICQYESLRGTILRRVTLGGEIWGTLRVTWAGTSGLALDTGGSVWLIKFSRPLGVRSARSSCLFSGARGEVVAMAARDSRVLALATLSRVIIVAGGRAAGLRLIGPPDTLPVLEWSETDDRVLVCGRAKTLQWLSLIITGSTISIKPIQRVELISTPLWLGWLGGNLAILDVDENLRLWGDDYDKPLDLSHMEPVYASAFFKGHWTDGRVSRAMCTAGVSALGGACVSEGTLSLLGRRGIVRVRPRHLLARAQALLSSGRHLSALRLLCSAQGLEAKSLANQFIETISERPHLLNDKQLADQTVKLCIKYNLRDELWSRLWEQCCNEKPFIEALGDAAARGDLSTTDLSPSPDSTQLLIEKLADFEPGLVERVIASLPLTSLDPHRASVFTRDKGLWRAVGAIAAALGGGSGAMRELMAHVTSRCSWRGGGAGAGGAAGGACAGCALVVGAADALAGRGAAGRPLPSHARPSARHDALHAMLSPDDRDSKGRSPLMAMVEHDAAAAVRLLEQSSRDPPFVGPLGKQNRLRVARTLLTFARDLPDEEDRIEILEFLTGQLNSGALPTDQEVITGLRELAALTACERADRAWIALLMRGRFHRELLEEQYAAANGRPRVLWRIDVALGEHERAINEFLKITTPSCADIDELFEYLRPLIETKEDAKNLLEAHLPALIKLRPSAIASIAGDHLSDCYNSILQSMCNEQVIKFGQSLLEAGILRGDAAAAHLRNLCRKRPTEVRLFLTDNVGLIRPEEALSIVRSEGPPEAEALCLEAVGDPSAALDVILRLATATKDEKLSSSFITEGSELCARAAPTLPPAAAADMWTRLLKQARVPPPTLLLEAAAYLPIEETLKGACESAHVAHTILSCGGTRRAAWACTARVAAREAHARLARALAEARRGLAVRGRCVRCGRRLGARPAVRTGHCARACHADCEAEASCGACGRRAPSSPPLSLAPRAPRRPDPAPLDFDLMLVAPPRPDLEGLV</sequence>
<proteinExistence type="predicted"/>
<dbReference type="GO" id="GO:0030897">
    <property type="term" value="C:HOPS complex"/>
    <property type="evidence" value="ECO:0007669"/>
    <property type="project" value="TreeGrafter"/>
</dbReference>
<reference evidence="3 4" key="1">
    <citation type="submission" date="2025-04" db="UniProtKB">
        <authorList>
            <consortium name="RefSeq"/>
        </authorList>
    </citation>
    <scope>IDENTIFICATION</scope>
</reference>
<dbReference type="OrthoDB" id="289913at2759"/>
<dbReference type="InterPro" id="IPR045111">
    <property type="entry name" value="Vps41/Vps8"/>
</dbReference>
<dbReference type="PANTHER" id="PTHR12616">
    <property type="entry name" value="VACUOLAR PROTEIN SORTING VPS41"/>
    <property type="match status" value="1"/>
</dbReference>
<dbReference type="RefSeq" id="XP_026730419.1">
    <property type="nucleotide sequence ID" value="XM_026874618.1"/>
</dbReference>
<keyword evidence="2" id="KW-1185">Reference proteome</keyword>
<dbReference type="KEGG" id="tnl:113495712"/>
<dbReference type="InterPro" id="IPR011047">
    <property type="entry name" value="Quinoprotein_ADH-like_sf"/>
</dbReference>
<dbReference type="Pfam" id="PF23410">
    <property type="entry name" value="Beta-prop_VPS8"/>
    <property type="match status" value="1"/>
</dbReference>
<dbReference type="GO" id="GO:0005770">
    <property type="term" value="C:late endosome"/>
    <property type="evidence" value="ECO:0007669"/>
    <property type="project" value="TreeGrafter"/>
</dbReference>
<protein>
    <submittedName>
        <fullName evidence="3 4">Vacuolar protein sorting-associated protein 8 homolog</fullName>
    </submittedName>
</protein>
<organism evidence="2 4">
    <name type="scientific">Trichoplusia ni</name>
    <name type="common">Cabbage looper</name>
    <dbReference type="NCBI Taxonomy" id="7111"/>
    <lineage>
        <taxon>Eukaryota</taxon>
        <taxon>Metazoa</taxon>
        <taxon>Ecdysozoa</taxon>
        <taxon>Arthropoda</taxon>
        <taxon>Hexapoda</taxon>
        <taxon>Insecta</taxon>
        <taxon>Pterygota</taxon>
        <taxon>Neoptera</taxon>
        <taxon>Endopterygota</taxon>
        <taxon>Lepidoptera</taxon>
        <taxon>Glossata</taxon>
        <taxon>Ditrysia</taxon>
        <taxon>Noctuoidea</taxon>
        <taxon>Noctuidae</taxon>
        <taxon>Plusiinae</taxon>
        <taxon>Trichoplusia</taxon>
    </lineage>
</organism>
<dbReference type="RefSeq" id="XP_026730411.1">
    <property type="nucleotide sequence ID" value="XM_026874610.1"/>
</dbReference>
<dbReference type="SUPFAM" id="SSF50998">
    <property type="entry name" value="Quinoprotein alcohol dehydrogenase-like"/>
    <property type="match status" value="1"/>
</dbReference>
<evidence type="ECO:0000313" key="4">
    <source>
        <dbReference type="RefSeq" id="XP_026730419.1"/>
    </source>
</evidence>
<dbReference type="GO" id="GO:0006623">
    <property type="term" value="P:protein targeting to vacuole"/>
    <property type="evidence" value="ECO:0007669"/>
    <property type="project" value="InterPro"/>
</dbReference>
<feature type="region of interest" description="Disordered" evidence="1">
    <location>
        <begin position="1106"/>
        <end position="1125"/>
    </location>
</feature>
<dbReference type="CTD" id="23355"/>
<dbReference type="AlphaFoldDB" id="A0A7E5VQ46"/>
<evidence type="ECO:0000256" key="1">
    <source>
        <dbReference type="SAM" id="MobiDB-lite"/>
    </source>
</evidence>
<dbReference type="GO" id="GO:0034058">
    <property type="term" value="P:endosomal vesicle fusion"/>
    <property type="evidence" value="ECO:0007669"/>
    <property type="project" value="TreeGrafter"/>
</dbReference>
<dbReference type="GeneID" id="113495712"/>